<evidence type="ECO:0000313" key="3">
    <source>
        <dbReference type="Proteomes" id="UP001148125"/>
    </source>
</evidence>
<dbReference type="Proteomes" id="UP001148125">
    <property type="component" value="Unassembled WGS sequence"/>
</dbReference>
<dbReference type="InterPro" id="IPR011990">
    <property type="entry name" value="TPR-like_helical_dom_sf"/>
</dbReference>
<name>A0ABT5VM97_9BACI</name>
<dbReference type="SMART" id="SM00530">
    <property type="entry name" value="HTH_XRE"/>
    <property type="match status" value="1"/>
</dbReference>
<dbReference type="InterPro" id="IPR010982">
    <property type="entry name" value="Lambda_DNA-bd_dom_sf"/>
</dbReference>
<dbReference type="Pfam" id="PF01381">
    <property type="entry name" value="HTH_3"/>
    <property type="match status" value="1"/>
</dbReference>
<dbReference type="EMBL" id="JAOTPO010000018">
    <property type="protein sequence ID" value="MDE5415618.1"/>
    <property type="molecule type" value="Genomic_DNA"/>
</dbReference>
<gene>
    <name evidence="2" type="ORF">N7Z68_19920</name>
</gene>
<dbReference type="Pfam" id="PF18768">
    <property type="entry name" value="RNPP_C"/>
    <property type="match status" value="1"/>
</dbReference>
<keyword evidence="3" id="KW-1185">Reference proteome</keyword>
<dbReference type="SUPFAM" id="SSF48452">
    <property type="entry name" value="TPR-like"/>
    <property type="match status" value="1"/>
</dbReference>
<dbReference type="InterPro" id="IPR053163">
    <property type="entry name" value="HTH-type_regulator_Rgg"/>
</dbReference>
<protein>
    <submittedName>
        <fullName evidence="2">Helix-turn-helix transcriptional regulator</fullName>
    </submittedName>
</protein>
<feature type="domain" description="HTH cro/C1-type" evidence="1">
    <location>
        <begin position="10"/>
        <end position="63"/>
    </location>
</feature>
<sequence length="293" mass="34025">METIQVGKAIRDLRNYLRLSQKELAEGICTQSLISQIEGGDVSPSADVLYKIANRFGVDINYFFDITDCPRLDYVQEVFFQIRQEVRKRNYRSVSKMIESEMSNPLFQTKVNQQFMLWHRAICLFYIHGEARKSLDLLKQAIELTDTTSKNFSERQIEILTSTAIIYSEIGDFKNSISYYEMALFHLKKRPVVQDKSIKIRILYNYAKTLTTTRDYQGSLDQVNRGIKLCIEHEIMCLFGELHFQKGKNLIGLDFIQKGIQYLEKAMLIFELEGNEPFATIVSNEIITYTNVG</sequence>
<dbReference type="RefSeq" id="WP_275120219.1">
    <property type="nucleotide sequence ID" value="NZ_JAOTPO010000018.1"/>
</dbReference>
<dbReference type="PROSITE" id="PS50943">
    <property type="entry name" value="HTH_CROC1"/>
    <property type="match status" value="1"/>
</dbReference>
<dbReference type="PANTHER" id="PTHR37038">
    <property type="entry name" value="TRANSCRIPTIONAL REGULATOR-RELATED"/>
    <property type="match status" value="1"/>
</dbReference>
<dbReference type="PANTHER" id="PTHR37038:SF14">
    <property type="entry name" value="TRANSCRIPTIONAL ACTIVATOR"/>
    <property type="match status" value="1"/>
</dbReference>
<dbReference type="InterPro" id="IPR001387">
    <property type="entry name" value="Cro/C1-type_HTH"/>
</dbReference>
<dbReference type="CDD" id="cd00093">
    <property type="entry name" value="HTH_XRE"/>
    <property type="match status" value="1"/>
</dbReference>
<evidence type="ECO:0000259" key="1">
    <source>
        <dbReference type="PROSITE" id="PS50943"/>
    </source>
</evidence>
<reference evidence="2" key="1">
    <citation type="submission" date="2024-05" db="EMBL/GenBank/DDBJ databases">
        <title>Alkalihalobacillus sp. strain MEB203 novel alkaliphilic bacterium from Lonar Lake, India.</title>
        <authorList>
            <person name="Joshi A."/>
            <person name="Thite S."/>
            <person name="Mengade P."/>
        </authorList>
    </citation>
    <scope>NUCLEOTIDE SEQUENCE</scope>
    <source>
        <strain evidence="2">MEB 203</strain>
    </source>
</reference>
<dbReference type="Gene3D" id="1.25.40.10">
    <property type="entry name" value="Tetratricopeptide repeat domain"/>
    <property type="match status" value="1"/>
</dbReference>
<dbReference type="SUPFAM" id="SSF47413">
    <property type="entry name" value="lambda repressor-like DNA-binding domains"/>
    <property type="match status" value="1"/>
</dbReference>
<organism evidence="2 3">
    <name type="scientific">Alkalihalobacterium chitinilyticum</name>
    <dbReference type="NCBI Taxonomy" id="2980103"/>
    <lineage>
        <taxon>Bacteria</taxon>
        <taxon>Bacillati</taxon>
        <taxon>Bacillota</taxon>
        <taxon>Bacilli</taxon>
        <taxon>Bacillales</taxon>
        <taxon>Bacillaceae</taxon>
        <taxon>Alkalihalobacterium</taxon>
    </lineage>
</organism>
<accession>A0ABT5VM97</accession>
<evidence type="ECO:0000313" key="2">
    <source>
        <dbReference type="EMBL" id="MDE5415618.1"/>
    </source>
</evidence>
<proteinExistence type="predicted"/>
<dbReference type="InterPro" id="IPR041315">
    <property type="entry name" value="PlcR_TPR"/>
</dbReference>
<comment type="caution">
    <text evidence="2">The sequence shown here is derived from an EMBL/GenBank/DDBJ whole genome shotgun (WGS) entry which is preliminary data.</text>
</comment>